<gene>
    <name evidence="1" type="ORF">BV22DRAFT_1132365</name>
</gene>
<organism evidence="1 2">
    <name type="scientific">Leucogyrophana mollusca</name>
    <dbReference type="NCBI Taxonomy" id="85980"/>
    <lineage>
        <taxon>Eukaryota</taxon>
        <taxon>Fungi</taxon>
        <taxon>Dikarya</taxon>
        <taxon>Basidiomycota</taxon>
        <taxon>Agaricomycotina</taxon>
        <taxon>Agaricomycetes</taxon>
        <taxon>Agaricomycetidae</taxon>
        <taxon>Boletales</taxon>
        <taxon>Boletales incertae sedis</taxon>
        <taxon>Leucogyrophana</taxon>
    </lineage>
</organism>
<protein>
    <submittedName>
        <fullName evidence="1">Uncharacterized protein</fullName>
    </submittedName>
</protein>
<dbReference type="EMBL" id="MU266532">
    <property type="protein sequence ID" value="KAH7921309.1"/>
    <property type="molecule type" value="Genomic_DNA"/>
</dbReference>
<evidence type="ECO:0000313" key="2">
    <source>
        <dbReference type="Proteomes" id="UP000790709"/>
    </source>
</evidence>
<evidence type="ECO:0000313" key="1">
    <source>
        <dbReference type="EMBL" id="KAH7921309.1"/>
    </source>
</evidence>
<sequence>MVSVLPSGSQMVQITPLLLALVAAAQAVPNAATVGTNALAGRQSGGIGNDPSFWPSQCRSICQVIITMQNCDGDLSCLCTSSMGSQLNSCLNCFSSADPSVKDTAQSILEDYQDECSSGSSGSSGGSSGSSGGSSGSSGGSSGSSGGSSQNGGSGGGNPFGGKGGATGLKAAFGMAVGLAFSVVCSLFIL</sequence>
<reference evidence="1" key="1">
    <citation type="journal article" date="2021" name="New Phytol.">
        <title>Evolutionary innovations through gain and loss of genes in the ectomycorrhizal Boletales.</title>
        <authorList>
            <person name="Wu G."/>
            <person name="Miyauchi S."/>
            <person name="Morin E."/>
            <person name="Kuo A."/>
            <person name="Drula E."/>
            <person name="Varga T."/>
            <person name="Kohler A."/>
            <person name="Feng B."/>
            <person name="Cao Y."/>
            <person name="Lipzen A."/>
            <person name="Daum C."/>
            <person name="Hundley H."/>
            <person name="Pangilinan J."/>
            <person name="Johnson J."/>
            <person name="Barry K."/>
            <person name="LaButti K."/>
            <person name="Ng V."/>
            <person name="Ahrendt S."/>
            <person name="Min B."/>
            <person name="Choi I.G."/>
            <person name="Park H."/>
            <person name="Plett J.M."/>
            <person name="Magnuson J."/>
            <person name="Spatafora J.W."/>
            <person name="Nagy L.G."/>
            <person name="Henrissat B."/>
            <person name="Grigoriev I.V."/>
            <person name="Yang Z.L."/>
            <person name="Xu J."/>
            <person name="Martin F.M."/>
        </authorList>
    </citation>
    <scope>NUCLEOTIDE SEQUENCE</scope>
    <source>
        <strain evidence="1">KUC20120723A-06</strain>
    </source>
</reference>
<accession>A0ACB8B774</accession>
<proteinExistence type="predicted"/>
<dbReference type="Proteomes" id="UP000790709">
    <property type="component" value="Unassembled WGS sequence"/>
</dbReference>
<keyword evidence="2" id="KW-1185">Reference proteome</keyword>
<name>A0ACB8B774_9AGAM</name>
<comment type="caution">
    <text evidence="1">The sequence shown here is derived from an EMBL/GenBank/DDBJ whole genome shotgun (WGS) entry which is preliminary data.</text>
</comment>